<dbReference type="AlphaFoldDB" id="A0A0M3JF42"/>
<keyword evidence="5" id="KW-0238">DNA-binding</keyword>
<evidence type="ECO:0000313" key="9">
    <source>
        <dbReference type="WBParaSite" id="ASIM_0000624201-mRNA-1"/>
    </source>
</evidence>
<name>A0A0M3JF42_ANISI</name>
<dbReference type="InterPro" id="IPR036890">
    <property type="entry name" value="HATPase_C_sf"/>
</dbReference>
<dbReference type="GO" id="GO:0003918">
    <property type="term" value="F:DNA topoisomerase type II (double strand cut, ATP-hydrolyzing) activity"/>
    <property type="evidence" value="ECO:0007669"/>
    <property type="project" value="UniProtKB-EC"/>
</dbReference>
<dbReference type="InterPro" id="IPR050634">
    <property type="entry name" value="DNA_Topoisomerase_II"/>
</dbReference>
<dbReference type="WBParaSite" id="ASIM_0000624201-mRNA-1">
    <property type="protein sequence ID" value="ASIM_0000624201-mRNA-1"/>
    <property type="gene ID" value="ASIM_0000624201"/>
</dbReference>
<sequence length="82" mass="9183">MTKDGEPFVGKSHGEDFTRVTFIPDLDKFKMSELEDDIIALMSKRAYDVAGATKGVKVYLNGKLLPVRIIMIKFGLFVNSPM</sequence>
<evidence type="ECO:0000256" key="5">
    <source>
        <dbReference type="ARBA" id="ARBA00023125"/>
    </source>
</evidence>
<dbReference type="Gene3D" id="3.30.565.10">
    <property type="entry name" value="Histidine kinase-like ATPase, C-terminal domain"/>
    <property type="match status" value="1"/>
</dbReference>
<keyword evidence="8" id="KW-1185">Reference proteome</keyword>
<accession>A0A0M3JF42</accession>
<reference evidence="7 8" key="2">
    <citation type="submission" date="2018-11" db="EMBL/GenBank/DDBJ databases">
        <authorList>
            <consortium name="Pathogen Informatics"/>
        </authorList>
    </citation>
    <scope>NUCLEOTIDE SEQUENCE [LARGE SCALE GENOMIC DNA]</scope>
</reference>
<dbReference type="PANTHER" id="PTHR10169">
    <property type="entry name" value="DNA TOPOISOMERASE/GYRASE"/>
    <property type="match status" value="1"/>
</dbReference>
<dbReference type="OrthoDB" id="276498at2759"/>
<evidence type="ECO:0000256" key="1">
    <source>
        <dbReference type="ARBA" id="ARBA00000185"/>
    </source>
</evidence>
<keyword evidence="4" id="KW-0799">Topoisomerase</keyword>
<keyword evidence="6" id="KW-0413">Isomerase</keyword>
<dbReference type="PANTHER" id="PTHR10169:SF38">
    <property type="entry name" value="DNA TOPOISOMERASE 2"/>
    <property type="match status" value="1"/>
</dbReference>
<evidence type="ECO:0000256" key="2">
    <source>
        <dbReference type="ARBA" id="ARBA00001946"/>
    </source>
</evidence>
<organism evidence="9">
    <name type="scientific">Anisakis simplex</name>
    <name type="common">Herring worm</name>
    <dbReference type="NCBI Taxonomy" id="6269"/>
    <lineage>
        <taxon>Eukaryota</taxon>
        <taxon>Metazoa</taxon>
        <taxon>Ecdysozoa</taxon>
        <taxon>Nematoda</taxon>
        <taxon>Chromadorea</taxon>
        <taxon>Rhabditida</taxon>
        <taxon>Spirurina</taxon>
        <taxon>Ascaridomorpha</taxon>
        <taxon>Ascaridoidea</taxon>
        <taxon>Anisakidae</taxon>
        <taxon>Anisakis</taxon>
        <taxon>Anisakis simplex complex</taxon>
    </lineage>
</organism>
<evidence type="ECO:0000313" key="8">
    <source>
        <dbReference type="Proteomes" id="UP000267096"/>
    </source>
</evidence>
<dbReference type="GO" id="GO:0000819">
    <property type="term" value="P:sister chromatid segregation"/>
    <property type="evidence" value="ECO:0007669"/>
    <property type="project" value="TreeGrafter"/>
</dbReference>
<dbReference type="EC" id="5.6.2.2" evidence="3"/>
<dbReference type="EMBL" id="UYRR01012566">
    <property type="protein sequence ID" value="VDK26418.1"/>
    <property type="molecule type" value="Genomic_DNA"/>
</dbReference>
<dbReference type="GO" id="GO:0000712">
    <property type="term" value="P:resolution of meiotic recombination intermediates"/>
    <property type="evidence" value="ECO:0007669"/>
    <property type="project" value="TreeGrafter"/>
</dbReference>
<protein>
    <recommendedName>
        <fullName evidence="3">DNA topoisomerase (ATP-hydrolyzing)</fullName>
        <ecNumber evidence="3">5.6.2.2</ecNumber>
    </recommendedName>
</protein>
<gene>
    <name evidence="7" type="ORF">ASIM_LOCUS6028</name>
</gene>
<comment type="catalytic activity">
    <reaction evidence="1">
        <text>ATP-dependent breakage, passage and rejoining of double-stranded DNA.</text>
        <dbReference type="EC" id="5.6.2.2"/>
    </reaction>
</comment>
<proteinExistence type="predicted"/>
<comment type="cofactor">
    <cofactor evidence="2">
        <name>Mg(2+)</name>
        <dbReference type="ChEBI" id="CHEBI:18420"/>
    </cofactor>
</comment>
<evidence type="ECO:0000256" key="3">
    <source>
        <dbReference type="ARBA" id="ARBA00012895"/>
    </source>
</evidence>
<dbReference type="GO" id="GO:0005634">
    <property type="term" value="C:nucleus"/>
    <property type="evidence" value="ECO:0007669"/>
    <property type="project" value="TreeGrafter"/>
</dbReference>
<dbReference type="SUPFAM" id="SSF55874">
    <property type="entry name" value="ATPase domain of HSP90 chaperone/DNA topoisomerase II/histidine kinase"/>
    <property type="match status" value="1"/>
</dbReference>
<evidence type="ECO:0000256" key="6">
    <source>
        <dbReference type="ARBA" id="ARBA00023235"/>
    </source>
</evidence>
<evidence type="ECO:0000256" key="4">
    <source>
        <dbReference type="ARBA" id="ARBA00023029"/>
    </source>
</evidence>
<dbReference type="Proteomes" id="UP000267096">
    <property type="component" value="Unassembled WGS sequence"/>
</dbReference>
<evidence type="ECO:0000313" key="7">
    <source>
        <dbReference type="EMBL" id="VDK26418.1"/>
    </source>
</evidence>
<reference evidence="9" key="1">
    <citation type="submission" date="2017-02" db="UniProtKB">
        <authorList>
            <consortium name="WormBaseParasite"/>
        </authorList>
    </citation>
    <scope>IDENTIFICATION</scope>
</reference>
<dbReference type="GO" id="GO:0003677">
    <property type="term" value="F:DNA binding"/>
    <property type="evidence" value="ECO:0007669"/>
    <property type="project" value="UniProtKB-KW"/>
</dbReference>